<evidence type="ECO:0000256" key="1">
    <source>
        <dbReference type="SAM" id="SignalP"/>
    </source>
</evidence>
<name>A0A5N6T2C2_ASPPS</name>
<dbReference type="OrthoDB" id="6127264at2759"/>
<dbReference type="EMBL" id="ML743561">
    <property type="protein sequence ID" value="KAE8140446.1"/>
    <property type="molecule type" value="Genomic_DNA"/>
</dbReference>
<dbReference type="GeneID" id="43638004"/>
<proteinExistence type="predicted"/>
<accession>A0A5N6T2C2</accession>
<keyword evidence="3" id="KW-1185">Reference proteome</keyword>
<evidence type="ECO:0008006" key="4">
    <source>
        <dbReference type="Google" id="ProtNLM"/>
    </source>
</evidence>
<keyword evidence="1" id="KW-0732">Signal</keyword>
<dbReference type="AlphaFoldDB" id="A0A5N6T2C2"/>
<reference evidence="2 3" key="1">
    <citation type="submission" date="2019-04" db="EMBL/GenBank/DDBJ databases">
        <title>Friends and foes A comparative genomics study of 23 Aspergillus species from section Flavi.</title>
        <authorList>
            <consortium name="DOE Joint Genome Institute"/>
            <person name="Kjaerbolling I."/>
            <person name="Vesth T."/>
            <person name="Frisvad J.C."/>
            <person name="Nybo J.L."/>
            <person name="Theobald S."/>
            <person name="Kildgaard S."/>
            <person name="Isbrandt T."/>
            <person name="Kuo A."/>
            <person name="Sato A."/>
            <person name="Lyhne E.K."/>
            <person name="Kogle M.E."/>
            <person name="Wiebenga A."/>
            <person name="Kun R.S."/>
            <person name="Lubbers R.J."/>
            <person name="Makela M.R."/>
            <person name="Barry K."/>
            <person name="Chovatia M."/>
            <person name="Clum A."/>
            <person name="Daum C."/>
            <person name="Haridas S."/>
            <person name="He G."/>
            <person name="LaButti K."/>
            <person name="Lipzen A."/>
            <person name="Mondo S."/>
            <person name="Riley R."/>
            <person name="Salamov A."/>
            <person name="Simmons B.A."/>
            <person name="Magnuson J.K."/>
            <person name="Henrissat B."/>
            <person name="Mortensen U.H."/>
            <person name="Larsen T.O."/>
            <person name="Devries R.P."/>
            <person name="Grigoriev I.V."/>
            <person name="Machida M."/>
            <person name="Baker S.E."/>
            <person name="Andersen M.R."/>
        </authorList>
    </citation>
    <scope>NUCLEOTIDE SEQUENCE [LARGE SCALE GENOMIC DNA]</scope>
    <source>
        <strain evidence="2 3">CBS 117625</strain>
    </source>
</reference>
<evidence type="ECO:0000313" key="3">
    <source>
        <dbReference type="Proteomes" id="UP000325672"/>
    </source>
</evidence>
<evidence type="ECO:0000313" key="2">
    <source>
        <dbReference type="EMBL" id="KAE8140446.1"/>
    </source>
</evidence>
<feature type="chain" id="PRO_5024807475" description="4Fe-4S ferredoxin-type domain-containing protein" evidence="1">
    <location>
        <begin position="23"/>
        <end position="138"/>
    </location>
</feature>
<feature type="signal peptide" evidence="1">
    <location>
        <begin position="1"/>
        <end position="22"/>
    </location>
</feature>
<protein>
    <recommendedName>
        <fullName evidence="4">4Fe-4S ferredoxin-type domain-containing protein</fullName>
    </recommendedName>
</protein>
<dbReference type="Proteomes" id="UP000325672">
    <property type="component" value="Unassembled WGS sequence"/>
</dbReference>
<gene>
    <name evidence="2" type="ORF">BDV38DRAFT_239714</name>
</gene>
<organism evidence="2 3">
    <name type="scientific">Aspergillus pseudotamarii</name>
    <dbReference type="NCBI Taxonomy" id="132259"/>
    <lineage>
        <taxon>Eukaryota</taxon>
        <taxon>Fungi</taxon>
        <taxon>Dikarya</taxon>
        <taxon>Ascomycota</taxon>
        <taxon>Pezizomycotina</taxon>
        <taxon>Eurotiomycetes</taxon>
        <taxon>Eurotiomycetidae</taxon>
        <taxon>Eurotiales</taxon>
        <taxon>Aspergillaceae</taxon>
        <taxon>Aspergillus</taxon>
        <taxon>Aspergillus subgen. Circumdati</taxon>
    </lineage>
</organism>
<dbReference type="RefSeq" id="XP_031916509.1">
    <property type="nucleotide sequence ID" value="XM_032053794.1"/>
</dbReference>
<sequence length="138" mass="14958">MKASYIPQIIILGFAFIGRALAGCECFWEGTAPFCNENCPSGTTGTRRYSNSGGGAPCWTGRKQQCIRCGPNIREKPCCIPKMTCAQCIGPIMICHEMFSNIPPITCGSHLCGLCTGSIPNICPSDIKPWEPPLRNEL</sequence>